<dbReference type="RefSeq" id="WP_145771960.1">
    <property type="nucleotide sequence ID" value="NZ_LR778301.1"/>
</dbReference>
<organism evidence="11 12">
    <name type="scientific">Denitratisoma oestradiolicum</name>
    <dbReference type="NCBI Taxonomy" id="311182"/>
    <lineage>
        <taxon>Bacteria</taxon>
        <taxon>Pseudomonadati</taxon>
        <taxon>Pseudomonadota</taxon>
        <taxon>Betaproteobacteria</taxon>
        <taxon>Nitrosomonadales</taxon>
        <taxon>Sterolibacteriaceae</taxon>
        <taxon>Denitratisoma</taxon>
    </lineage>
</organism>
<feature type="transmembrane region" description="Helical" evidence="10">
    <location>
        <begin position="21"/>
        <end position="40"/>
    </location>
</feature>
<name>A0A6S6YE19_9PROT</name>
<dbReference type="GO" id="GO:0015628">
    <property type="term" value="P:protein secretion by the type II secretion system"/>
    <property type="evidence" value="ECO:0007669"/>
    <property type="project" value="InterPro"/>
</dbReference>
<comment type="subcellular location">
    <subcellularLocation>
        <location evidence="1">Cell inner membrane</location>
        <topology evidence="1">Single-pass membrane protein</topology>
    </subcellularLocation>
</comment>
<accession>A0A6S6YE19</accession>
<keyword evidence="7" id="KW-0653">Protein transport</keyword>
<evidence type="ECO:0000256" key="4">
    <source>
        <dbReference type="ARBA" id="ARBA00022475"/>
    </source>
</evidence>
<dbReference type="Gene3D" id="3.30.1360.100">
    <property type="entry name" value="General secretion pathway protein M, EpsM"/>
    <property type="match status" value="1"/>
</dbReference>
<dbReference type="AlphaFoldDB" id="A0A6S6YE19"/>
<keyword evidence="3" id="KW-0813">Transport</keyword>
<gene>
    <name evidence="11" type="ORF">DENOEST_3692</name>
</gene>
<evidence type="ECO:0000256" key="2">
    <source>
        <dbReference type="ARBA" id="ARBA00010637"/>
    </source>
</evidence>
<protein>
    <submittedName>
        <fullName evidence="11">Putative Type II secretion system protein M (GspM)</fullName>
    </submittedName>
</protein>
<keyword evidence="9 10" id="KW-0472">Membrane</keyword>
<keyword evidence="6 10" id="KW-0812">Transmembrane</keyword>
<evidence type="ECO:0000256" key="9">
    <source>
        <dbReference type="ARBA" id="ARBA00023136"/>
    </source>
</evidence>
<evidence type="ECO:0000256" key="8">
    <source>
        <dbReference type="ARBA" id="ARBA00022989"/>
    </source>
</evidence>
<reference evidence="11 12" key="1">
    <citation type="submission" date="2020-03" db="EMBL/GenBank/DDBJ databases">
        <authorList>
            <consortium name="Genoscope - CEA"/>
            <person name="William W."/>
        </authorList>
    </citation>
    <scope>NUCLEOTIDE SEQUENCE [LARGE SCALE GENOMIC DNA]</scope>
    <source>
        <strain evidence="12">DSM 16959</strain>
    </source>
</reference>
<keyword evidence="4" id="KW-1003">Cell membrane</keyword>
<keyword evidence="12" id="KW-1185">Reference proteome</keyword>
<dbReference type="InterPro" id="IPR007690">
    <property type="entry name" value="T2SS_GspM"/>
</dbReference>
<evidence type="ECO:0000313" key="11">
    <source>
        <dbReference type="EMBL" id="CAB1370846.1"/>
    </source>
</evidence>
<evidence type="ECO:0000313" key="12">
    <source>
        <dbReference type="Proteomes" id="UP000515733"/>
    </source>
</evidence>
<keyword evidence="8 10" id="KW-1133">Transmembrane helix</keyword>
<evidence type="ECO:0000256" key="10">
    <source>
        <dbReference type="SAM" id="Phobius"/>
    </source>
</evidence>
<dbReference type="KEGG" id="doe:DENOEST_3692"/>
<dbReference type="InterPro" id="IPR023229">
    <property type="entry name" value="T2SS_M_periplasmic_sf"/>
</dbReference>
<sequence length="163" mass="17664">MKSTMNTWINQWRQHSPREQRQLAAGALILIAALIYVGFWSPGHRAIARLERELPTLRAEVAALRSLPKILNTLGPNLALQAGSAQSAQAQAKALGLKLDLHAQDNSTLTVSGQGLRYYTLLQWLDGLHRKGGLAVRQARLQAGATAGQVDVQLELAPTEGST</sequence>
<dbReference type="SUPFAM" id="SSF103054">
    <property type="entry name" value="General secretion pathway protein M, EpsM"/>
    <property type="match status" value="1"/>
</dbReference>
<dbReference type="EMBL" id="LR778301">
    <property type="protein sequence ID" value="CAB1370846.1"/>
    <property type="molecule type" value="Genomic_DNA"/>
</dbReference>
<comment type="similarity">
    <text evidence="2">Belongs to the GSP M family.</text>
</comment>
<evidence type="ECO:0000256" key="7">
    <source>
        <dbReference type="ARBA" id="ARBA00022927"/>
    </source>
</evidence>
<proteinExistence type="inferred from homology"/>
<dbReference type="GO" id="GO:0015627">
    <property type="term" value="C:type II protein secretion system complex"/>
    <property type="evidence" value="ECO:0007669"/>
    <property type="project" value="InterPro"/>
</dbReference>
<keyword evidence="5" id="KW-0997">Cell inner membrane</keyword>
<evidence type="ECO:0000256" key="5">
    <source>
        <dbReference type="ARBA" id="ARBA00022519"/>
    </source>
</evidence>
<evidence type="ECO:0000256" key="6">
    <source>
        <dbReference type="ARBA" id="ARBA00022692"/>
    </source>
</evidence>
<dbReference type="OrthoDB" id="3837852at2"/>
<evidence type="ECO:0000256" key="1">
    <source>
        <dbReference type="ARBA" id="ARBA00004377"/>
    </source>
</evidence>
<evidence type="ECO:0000256" key="3">
    <source>
        <dbReference type="ARBA" id="ARBA00022448"/>
    </source>
</evidence>
<dbReference type="Pfam" id="PF04612">
    <property type="entry name" value="T2SSM"/>
    <property type="match status" value="1"/>
</dbReference>
<dbReference type="GO" id="GO:0005886">
    <property type="term" value="C:plasma membrane"/>
    <property type="evidence" value="ECO:0007669"/>
    <property type="project" value="UniProtKB-SubCell"/>
</dbReference>
<dbReference type="Proteomes" id="UP000515733">
    <property type="component" value="Chromosome"/>
</dbReference>